<dbReference type="Pfam" id="PF10320">
    <property type="entry name" value="7TM_GPCR_Srsx"/>
    <property type="match status" value="1"/>
</dbReference>
<keyword evidence="1" id="KW-1133">Transmembrane helix</keyword>
<keyword evidence="3" id="KW-1185">Reference proteome</keyword>
<feature type="transmembrane region" description="Helical" evidence="1">
    <location>
        <begin position="47"/>
        <end position="67"/>
    </location>
</feature>
<protein>
    <submittedName>
        <fullName evidence="2">Uncharacterized protein</fullName>
    </submittedName>
</protein>
<feature type="transmembrane region" description="Helical" evidence="1">
    <location>
        <begin position="12"/>
        <end position="35"/>
    </location>
</feature>
<dbReference type="InterPro" id="IPR019424">
    <property type="entry name" value="7TM_GPCR_Srsx"/>
</dbReference>
<gene>
    <name evidence="2" type="ORF">GCK32_009702</name>
</gene>
<keyword evidence="1" id="KW-0812">Transmembrane</keyword>
<dbReference type="Proteomes" id="UP001331761">
    <property type="component" value="Unassembled WGS sequence"/>
</dbReference>
<proteinExistence type="predicted"/>
<comment type="caution">
    <text evidence="2">The sequence shown here is derived from an EMBL/GenBank/DDBJ whole genome shotgun (WGS) entry which is preliminary data.</text>
</comment>
<sequence length="113" mass="12797">MDENSTKQVYRSLFVISTIVLCGWISGIVVSSIVYFLELELTLRVDLVSGICVNLATASNFFVYYAISLVAPSEERATIYRSKNQHWKVHQYVAEDFMLTSPHLRGTRSKASD</sequence>
<dbReference type="EMBL" id="WIXE01023484">
    <property type="protein sequence ID" value="KAK5966441.1"/>
    <property type="molecule type" value="Genomic_DNA"/>
</dbReference>
<evidence type="ECO:0000256" key="1">
    <source>
        <dbReference type="SAM" id="Phobius"/>
    </source>
</evidence>
<reference evidence="2 3" key="1">
    <citation type="submission" date="2019-10" db="EMBL/GenBank/DDBJ databases">
        <title>Assembly and Annotation for the nematode Trichostrongylus colubriformis.</title>
        <authorList>
            <person name="Martin J."/>
        </authorList>
    </citation>
    <scope>NUCLEOTIDE SEQUENCE [LARGE SCALE GENOMIC DNA]</scope>
    <source>
        <strain evidence="2">G859</strain>
        <tissue evidence="2">Whole worm</tissue>
    </source>
</reference>
<organism evidence="2 3">
    <name type="scientific">Trichostrongylus colubriformis</name>
    <name type="common">Black scour worm</name>
    <dbReference type="NCBI Taxonomy" id="6319"/>
    <lineage>
        <taxon>Eukaryota</taxon>
        <taxon>Metazoa</taxon>
        <taxon>Ecdysozoa</taxon>
        <taxon>Nematoda</taxon>
        <taxon>Chromadorea</taxon>
        <taxon>Rhabditida</taxon>
        <taxon>Rhabditina</taxon>
        <taxon>Rhabditomorpha</taxon>
        <taxon>Strongyloidea</taxon>
        <taxon>Trichostrongylidae</taxon>
        <taxon>Trichostrongylus</taxon>
    </lineage>
</organism>
<name>A0AAN8ER87_TRICO</name>
<evidence type="ECO:0000313" key="3">
    <source>
        <dbReference type="Proteomes" id="UP001331761"/>
    </source>
</evidence>
<accession>A0AAN8ER87</accession>
<keyword evidence="1" id="KW-0472">Membrane</keyword>
<evidence type="ECO:0000313" key="2">
    <source>
        <dbReference type="EMBL" id="KAK5966441.1"/>
    </source>
</evidence>
<dbReference type="AlphaFoldDB" id="A0AAN8ER87"/>